<organism evidence="1 2">
    <name type="scientific">Nocardioides hankookensis</name>
    <dbReference type="NCBI Taxonomy" id="443157"/>
    <lineage>
        <taxon>Bacteria</taxon>
        <taxon>Bacillati</taxon>
        <taxon>Actinomycetota</taxon>
        <taxon>Actinomycetes</taxon>
        <taxon>Propionibacteriales</taxon>
        <taxon>Nocardioidaceae</taxon>
        <taxon>Nocardioides</taxon>
    </lineage>
</organism>
<reference evidence="2" key="1">
    <citation type="journal article" date="2019" name="Int. J. Syst. Evol. Microbiol.">
        <title>The Global Catalogue of Microorganisms (GCM) 10K type strain sequencing project: providing services to taxonomists for standard genome sequencing and annotation.</title>
        <authorList>
            <consortium name="The Broad Institute Genomics Platform"/>
            <consortium name="The Broad Institute Genome Sequencing Center for Infectious Disease"/>
            <person name="Wu L."/>
            <person name="Ma J."/>
        </authorList>
    </citation>
    <scope>NUCLEOTIDE SEQUENCE [LARGE SCALE GENOMIC DNA]</scope>
    <source>
        <strain evidence="2">CCUG 54522</strain>
    </source>
</reference>
<dbReference type="Gene3D" id="3.60.10.10">
    <property type="entry name" value="Endonuclease/exonuclease/phosphatase"/>
    <property type="match status" value="1"/>
</dbReference>
<evidence type="ECO:0008006" key="3">
    <source>
        <dbReference type="Google" id="ProtNLM"/>
    </source>
</evidence>
<gene>
    <name evidence="1" type="ORF">ACFPYL_03435</name>
</gene>
<protein>
    <recommendedName>
        <fullName evidence="3">Endonuclease/exonuclease/phosphatase domain-containing protein</fullName>
    </recommendedName>
</protein>
<name>A0ABW1LDQ2_9ACTN</name>
<comment type="caution">
    <text evidence="1">The sequence shown here is derived from an EMBL/GenBank/DDBJ whole genome shotgun (WGS) entry which is preliminary data.</text>
</comment>
<evidence type="ECO:0000313" key="1">
    <source>
        <dbReference type="EMBL" id="MFC6042106.1"/>
    </source>
</evidence>
<proteinExistence type="predicted"/>
<dbReference type="RefSeq" id="WP_379150354.1">
    <property type="nucleotide sequence ID" value="NZ_JBHSRJ010000002.1"/>
</dbReference>
<dbReference type="SUPFAM" id="SSF56219">
    <property type="entry name" value="DNase I-like"/>
    <property type="match status" value="1"/>
</dbReference>
<keyword evidence="2" id="KW-1185">Reference proteome</keyword>
<dbReference type="InterPro" id="IPR036691">
    <property type="entry name" value="Endo/exonu/phosph_ase_sf"/>
</dbReference>
<accession>A0ABW1LDQ2</accession>
<evidence type="ECO:0000313" key="2">
    <source>
        <dbReference type="Proteomes" id="UP001596135"/>
    </source>
</evidence>
<dbReference type="Proteomes" id="UP001596135">
    <property type="component" value="Unassembled WGS sequence"/>
</dbReference>
<sequence length="233" mass="25381">MGLTVLHAPLHAPSARLHPTVVTRQIHKHRATMVGLTEAYGILPALGRMRGYRLVVESGGKDRHRGQKDNPILIRTAMRSLGSGQVLGCDAATPLRIAPERWFTYSAFEVPHVGAVCHVVLHPHAGVQDKASGLLRTDNDRARQYGRQMKGLEAMLDFAAAVGWRAVVTGDLNFRDHGTDPRSPYDILRGHGLKVVSRGLDCIAFAPALGLDVDVVHAPASITDHPWLVGRSR</sequence>
<dbReference type="EMBL" id="JBHSRJ010000002">
    <property type="protein sequence ID" value="MFC6042106.1"/>
    <property type="molecule type" value="Genomic_DNA"/>
</dbReference>